<dbReference type="RefSeq" id="WP_248207020.1">
    <property type="nucleotide sequence ID" value="NZ_JALNMH010000005.1"/>
</dbReference>
<evidence type="ECO:0000259" key="1">
    <source>
        <dbReference type="Pfam" id="PF08818"/>
    </source>
</evidence>
<organism evidence="2 3">
    <name type="scientific">Pseudomarimonas salicorniae</name>
    <dbReference type="NCBI Taxonomy" id="2933270"/>
    <lineage>
        <taxon>Bacteria</taxon>
        <taxon>Pseudomonadati</taxon>
        <taxon>Pseudomonadota</taxon>
        <taxon>Gammaproteobacteria</taxon>
        <taxon>Lysobacterales</taxon>
        <taxon>Lysobacteraceae</taxon>
        <taxon>Pseudomarimonas</taxon>
    </lineage>
</organism>
<dbReference type="EMBL" id="JALNMH010000005">
    <property type="protein sequence ID" value="MCK7593454.1"/>
    <property type="molecule type" value="Genomic_DNA"/>
</dbReference>
<protein>
    <submittedName>
        <fullName evidence="2">DUF1801 domain-containing protein</fullName>
    </submittedName>
</protein>
<proteinExistence type="predicted"/>
<feature type="domain" description="YdhG-like" evidence="1">
    <location>
        <begin position="26"/>
        <end position="127"/>
    </location>
</feature>
<reference evidence="2" key="1">
    <citation type="submission" date="2022-04" db="EMBL/GenBank/DDBJ databases">
        <title>Lysobacter sp. CAU 1642 isolated from sea sand.</title>
        <authorList>
            <person name="Kim W."/>
        </authorList>
    </citation>
    <scope>NUCLEOTIDE SEQUENCE</scope>
    <source>
        <strain evidence="2">CAU 1642</strain>
    </source>
</reference>
<evidence type="ECO:0000313" key="3">
    <source>
        <dbReference type="Proteomes" id="UP001431449"/>
    </source>
</evidence>
<comment type="caution">
    <text evidence="2">The sequence shown here is derived from an EMBL/GenBank/DDBJ whole genome shotgun (WGS) entry which is preliminary data.</text>
</comment>
<dbReference type="Proteomes" id="UP001431449">
    <property type="component" value="Unassembled WGS sequence"/>
</dbReference>
<name>A0ABT0GFY5_9GAMM</name>
<gene>
    <name evidence="2" type="ORF">M0G41_07215</name>
</gene>
<evidence type="ECO:0000313" key="2">
    <source>
        <dbReference type="EMBL" id="MCK7593454.1"/>
    </source>
</evidence>
<keyword evidence="3" id="KW-1185">Reference proteome</keyword>
<dbReference type="Pfam" id="PF08818">
    <property type="entry name" value="DUF1801"/>
    <property type="match status" value="1"/>
</dbReference>
<dbReference type="InterPro" id="IPR014922">
    <property type="entry name" value="YdhG-like"/>
</dbReference>
<accession>A0ABT0GFY5</accession>
<sequence>MAENKTRPTTASVAEFIDSIEVARRREDAVTALALYQDVTGLPPVMWGPSIIGFGSMHYVYDSGREGDMPQAAFSPRKANMSFYVGDSFPGAAGLYARLGKHRKSVACLYVNKLADIDLAVLREIVARDFAHAVASCRG</sequence>